<gene>
    <name evidence="1" type="ORF">PITC_038370</name>
</gene>
<dbReference type="OMA" id="THIHTSE"/>
<accession>A0A0A2L0P4</accession>
<comment type="caution">
    <text evidence="1">The sequence shown here is derived from an EMBL/GenBank/DDBJ whole genome shotgun (WGS) entry which is preliminary data.</text>
</comment>
<dbReference type="EMBL" id="JQGA01000795">
    <property type="protein sequence ID" value="KGO73642.1"/>
    <property type="molecule type" value="Genomic_DNA"/>
</dbReference>
<dbReference type="OrthoDB" id="5364171at2759"/>
<dbReference type="HOGENOM" id="CLU_1129401_0_0_1"/>
<name>A0A0A2L0P4_PENIT</name>
<dbReference type="AlphaFoldDB" id="A0A0A2L0P4"/>
<reference evidence="1 2" key="1">
    <citation type="journal article" date="2015" name="Mol. Plant Microbe Interact.">
        <title>Genome, transcriptome, and functional analyses of Penicillium expansum provide new insights into secondary metabolism and pathogenicity.</title>
        <authorList>
            <person name="Ballester A.R."/>
            <person name="Marcet-Houben M."/>
            <person name="Levin E."/>
            <person name="Sela N."/>
            <person name="Selma-Lazaro C."/>
            <person name="Carmona L."/>
            <person name="Wisniewski M."/>
            <person name="Droby S."/>
            <person name="Gonzalez-Candelas L."/>
            <person name="Gabaldon T."/>
        </authorList>
    </citation>
    <scope>NUCLEOTIDE SEQUENCE [LARGE SCALE GENOMIC DNA]</scope>
    <source>
        <strain evidence="1 2">PHI-1</strain>
    </source>
</reference>
<dbReference type="PhylomeDB" id="A0A0A2L0P4"/>
<protein>
    <submittedName>
        <fullName evidence="1">Uncharacterized protein</fullName>
    </submittedName>
</protein>
<dbReference type="Proteomes" id="UP000030104">
    <property type="component" value="Unassembled WGS sequence"/>
</dbReference>
<sequence>MVYQVYVNRTGDQDYSGEILTFPNRRFADEFYNRCITTTAAGTVNPLDGIVRYSPQFWKLPITLHESRVHNFLNSNAKDLIPTTMIARTSGYGEAPGAMPAIPNDATSNVEYVSGGSYYIRTKSAPHLYWFFQDKDEGRISLDLRKATKFQINRNDSGKASPTLPNDRRVLERKDELALVALSSHGSHTIGISNHHVSTTPTSFRFTFGSFYNGDFGVDWSVKSSVKSKYGRCPYLAYQVQYAGEEWELVN</sequence>
<proteinExistence type="predicted"/>
<keyword evidence="2" id="KW-1185">Reference proteome</keyword>
<organism evidence="1 2">
    <name type="scientific">Penicillium italicum</name>
    <name type="common">Blue mold</name>
    <dbReference type="NCBI Taxonomy" id="40296"/>
    <lineage>
        <taxon>Eukaryota</taxon>
        <taxon>Fungi</taxon>
        <taxon>Dikarya</taxon>
        <taxon>Ascomycota</taxon>
        <taxon>Pezizomycotina</taxon>
        <taxon>Eurotiomycetes</taxon>
        <taxon>Eurotiomycetidae</taxon>
        <taxon>Eurotiales</taxon>
        <taxon>Aspergillaceae</taxon>
        <taxon>Penicillium</taxon>
    </lineage>
</organism>
<evidence type="ECO:0000313" key="2">
    <source>
        <dbReference type="Proteomes" id="UP000030104"/>
    </source>
</evidence>
<evidence type="ECO:0000313" key="1">
    <source>
        <dbReference type="EMBL" id="KGO73642.1"/>
    </source>
</evidence>